<evidence type="ECO:0000313" key="3">
    <source>
        <dbReference type="RefSeq" id="XP_030750179.1"/>
    </source>
</evidence>
<dbReference type="GeneID" id="115877969"/>
<evidence type="ECO:0000313" key="2">
    <source>
        <dbReference type="Proteomes" id="UP000504635"/>
    </source>
</evidence>
<dbReference type="AlphaFoldDB" id="A0A6J2XHJ7"/>
<dbReference type="Proteomes" id="UP000504635">
    <property type="component" value="Unplaced"/>
</dbReference>
<dbReference type="InterPro" id="IPR012337">
    <property type="entry name" value="RNaseH-like_sf"/>
</dbReference>
<proteinExistence type="predicted"/>
<dbReference type="OrthoDB" id="6617004at2759"/>
<organism evidence="2 3">
    <name type="scientific">Sitophilus oryzae</name>
    <name type="common">Rice weevil</name>
    <name type="synonym">Curculio oryzae</name>
    <dbReference type="NCBI Taxonomy" id="7048"/>
    <lineage>
        <taxon>Eukaryota</taxon>
        <taxon>Metazoa</taxon>
        <taxon>Ecdysozoa</taxon>
        <taxon>Arthropoda</taxon>
        <taxon>Hexapoda</taxon>
        <taxon>Insecta</taxon>
        <taxon>Pterygota</taxon>
        <taxon>Neoptera</taxon>
        <taxon>Endopterygota</taxon>
        <taxon>Coleoptera</taxon>
        <taxon>Polyphaga</taxon>
        <taxon>Cucujiformia</taxon>
        <taxon>Curculionidae</taxon>
        <taxon>Dryophthorinae</taxon>
        <taxon>Sitophilus</taxon>
    </lineage>
</organism>
<dbReference type="PANTHER" id="PTHR45749">
    <property type="match status" value="1"/>
</dbReference>
<dbReference type="SUPFAM" id="SSF53098">
    <property type="entry name" value="Ribonuclease H-like"/>
    <property type="match status" value="1"/>
</dbReference>
<evidence type="ECO:0000259" key="1">
    <source>
        <dbReference type="Pfam" id="PF14291"/>
    </source>
</evidence>
<keyword evidence="2" id="KW-1185">Reference proteome</keyword>
<protein>
    <submittedName>
        <fullName evidence="3">Zinc finger MYM-type protein 1-like</fullName>
    </submittedName>
</protein>
<dbReference type="KEGG" id="soy:115877969"/>
<dbReference type="InterPro" id="IPR025398">
    <property type="entry name" value="DUF4371"/>
</dbReference>
<name>A0A6J2XHJ7_SITOR</name>
<dbReference type="RefSeq" id="XP_030750179.1">
    <property type="nucleotide sequence ID" value="XM_030894319.1"/>
</dbReference>
<dbReference type="InParanoid" id="A0A6J2XHJ7"/>
<reference evidence="3" key="1">
    <citation type="submission" date="2025-08" db="UniProtKB">
        <authorList>
            <consortium name="RefSeq"/>
        </authorList>
    </citation>
    <scope>IDENTIFICATION</scope>
    <source>
        <tissue evidence="3">Gonads</tissue>
    </source>
</reference>
<gene>
    <name evidence="3" type="primary">LOC115877969</name>
</gene>
<feature type="domain" description="DUF4371" evidence="1">
    <location>
        <begin position="17"/>
        <end position="137"/>
    </location>
</feature>
<dbReference type="PANTHER" id="PTHR45749:SF21">
    <property type="entry name" value="DUF4371 DOMAIN-CONTAINING PROTEIN"/>
    <property type="match status" value="1"/>
</dbReference>
<sequence length="171" mass="19037">MISFLSKYDSVLKLHFENSTRFKGTSNLIQNDLILSVGEVMLKTIKKEISEASFVAFILDETTDISNTSQLSKIVRYVTKQGQIKERFLGFVDVSMQRTALALNEIVLSTIEDLDCGLKLVGQSYDGAAVMAGQLGGLQAKVKETYPSALFVHCMAHRLNLVMQQSLNKIR</sequence>
<dbReference type="Pfam" id="PF14291">
    <property type="entry name" value="DUF4371"/>
    <property type="match status" value="1"/>
</dbReference>
<accession>A0A6J2XHJ7</accession>